<dbReference type="STRING" id="149040.A0A194XJV1"/>
<organism evidence="2 3">
    <name type="scientific">Mollisia scopiformis</name>
    <name type="common">Conifer needle endophyte fungus</name>
    <name type="synonym">Phialocephala scopiformis</name>
    <dbReference type="NCBI Taxonomy" id="149040"/>
    <lineage>
        <taxon>Eukaryota</taxon>
        <taxon>Fungi</taxon>
        <taxon>Dikarya</taxon>
        <taxon>Ascomycota</taxon>
        <taxon>Pezizomycotina</taxon>
        <taxon>Leotiomycetes</taxon>
        <taxon>Helotiales</taxon>
        <taxon>Mollisiaceae</taxon>
        <taxon>Mollisia</taxon>
    </lineage>
</organism>
<dbReference type="InParanoid" id="A0A194XJV1"/>
<dbReference type="RefSeq" id="XP_018074783.1">
    <property type="nucleotide sequence ID" value="XM_018210553.1"/>
</dbReference>
<evidence type="ECO:0000313" key="3">
    <source>
        <dbReference type="Proteomes" id="UP000070700"/>
    </source>
</evidence>
<feature type="domain" description="Heterokaryon incompatibility" evidence="1">
    <location>
        <begin position="216"/>
        <end position="360"/>
    </location>
</feature>
<dbReference type="InterPro" id="IPR010730">
    <property type="entry name" value="HET"/>
</dbReference>
<dbReference type="OrthoDB" id="5125733at2759"/>
<sequence>MNLPPNSKRLCERCTRMTSTLEGLQELASRQGYKHLSIEELYSSAALGCSFCTILTRYHKRGERGYPETQVQILPRSSPLKDDEIGDHMAQSGSTDYPFTNAKLDDLQSCKWYNWTKAEDTDSRSLDSRPGWLYPFTGQDDTAAPYTNIEDDHISVSGPEIEEEILKRLELCMKNHSCCPKSNESCLPSRVIDVRPKGEDDKVYLYTTQSKDASKYLALSYVWGGPQEVTTTTATLLDKHQGISMPNLPLTIQDAIRVTRNLGFRYLWIDALCIIQDDDEDKKHEIKRMGTIYKNATMTIAAANTTSVNESFLAPRPIPGTCPFPYLLPDGTFGTLWIKDKGHPEPIQSPLDSRAWACQESLLSPRILWYGPAHLKWICNVDKFPDCNLGKAPTYYSSYNYKHRRLPQSIYGLAEELVDDIDTLRSRIWIQTMMDYSSRALTYHEDRLPALSGVASETQKVWGDEYYAGMWQKYLVRHLAWHASISTTATITKDADTENLHLPKQDQSQSPTWSWTSYKGQVGVEEVEKSFAEVLDCRITLVDDEFPLSRLIDGRLELDTACITEEDYSQMRKSYPRELPRFTRFYWDYDQCEDQDHINKSFVYALLGFKERDDFVALVLAPLGDGTFMRIGIFRGASGNVLFGKPRSLVRKRIIII</sequence>
<accession>A0A194XJV1</accession>
<dbReference type="GeneID" id="28820279"/>
<dbReference type="PANTHER" id="PTHR33112:SF16">
    <property type="entry name" value="HETEROKARYON INCOMPATIBILITY DOMAIN-CONTAINING PROTEIN"/>
    <property type="match status" value="1"/>
</dbReference>
<protein>
    <submittedName>
        <fullName evidence="2">HET-domain-containing protein</fullName>
    </submittedName>
</protein>
<dbReference type="PANTHER" id="PTHR33112">
    <property type="entry name" value="DOMAIN PROTEIN, PUTATIVE-RELATED"/>
    <property type="match status" value="1"/>
</dbReference>
<dbReference type="AlphaFoldDB" id="A0A194XJV1"/>
<evidence type="ECO:0000259" key="1">
    <source>
        <dbReference type="Pfam" id="PF06985"/>
    </source>
</evidence>
<evidence type="ECO:0000313" key="2">
    <source>
        <dbReference type="EMBL" id="KUJ20428.1"/>
    </source>
</evidence>
<dbReference type="EMBL" id="KQ947409">
    <property type="protein sequence ID" value="KUJ20428.1"/>
    <property type="molecule type" value="Genomic_DNA"/>
</dbReference>
<dbReference type="KEGG" id="psco:LY89DRAFT_610564"/>
<gene>
    <name evidence="2" type="ORF">LY89DRAFT_610564</name>
</gene>
<name>A0A194XJV1_MOLSC</name>
<dbReference type="Proteomes" id="UP000070700">
    <property type="component" value="Unassembled WGS sequence"/>
</dbReference>
<reference evidence="2 3" key="1">
    <citation type="submission" date="2015-10" db="EMBL/GenBank/DDBJ databases">
        <title>Full genome of DAOMC 229536 Phialocephala scopiformis, a fungal endophyte of spruce producing the potent anti-insectan compound rugulosin.</title>
        <authorList>
            <consortium name="DOE Joint Genome Institute"/>
            <person name="Walker A.K."/>
            <person name="Frasz S.L."/>
            <person name="Seifert K.A."/>
            <person name="Miller J.D."/>
            <person name="Mondo S.J."/>
            <person name="Labutti K."/>
            <person name="Lipzen A."/>
            <person name="Dockter R."/>
            <person name="Kennedy M."/>
            <person name="Grigoriev I.V."/>
            <person name="Spatafora J.W."/>
        </authorList>
    </citation>
    <scope>NUCLEOTIDE SEQUENCE [LARGE SCALE GENOMIC DNA]</scope>
    <source>
        <strain evidence="2 3">CBS 120377</strain>
    </source>
</reference>
<proteinExistence type="predicted"/>
<keyword evidence="3" id="KW-1185">Reference proteome</keyword>
<dbReference type="Pfam" id="PF06985">
    <property type="entry name" value="HET"/>
    <property type="match status" value="1"/>
</dbReference>